<reference evidence="13 14" key="1">
    <citation type="submission" date="2019-11" db="EMBL/GenBank/DDBJ databases">
        <authorList>
            <person name="Zhang J."/>
            <person name="Sun C."/>
        </authorList>
    </citation>
    <scope>NUCLEOTIDE SEQUENCE [LARGE SCALE GENOMIC DNA]</scope>
    <source>
        <strain evidence="14">sp2</strain>
    </source>
</reference>
<dbReference type="InterPro" id="IPR053408">
    <property type="entry name" value="MlaE_Permease"/>
</dbReference>
<dbReference type="NCBIfam" id="NF033619">
    <property type="entry name" value="perm_MlaE_1"/>
    <property type="match status" value="1"/>
</dbReference>
<keyword evidence="10 12" id="KW-1133">Transmembrane helix</keyword>
<feature type="transmembrane region" description="Helical" evidence="12">
    <location>
        <begin position="89"/>
        <end position="111"/>
    </location>
</feature>
<comment type="function">
    <text evidence="1">Part of the ABC transporter complex MlaFEDB, which is involved in a phospholipid transport pathway that maintains lipid asymmetry in the outer membrane by retrograde trafficking of phospholipids from the outer membrane to the inner membrane. Probably responsible for the translocation of the substrate across the membrane.</text>
</comment>
<accession>A0A6I6D362</accession>
<dbReference type="GO" id="GO:0005548">
    <property type="term" value="F:phospholipid transporter activity"/>
    <property type="evidence" value="ECO:0007669"/>
    <property type="project" value="TreeGrafter"/>
</dbReference>
<keyword evidence="8 12" id="KW-0997">Cell inner membrane</keyword>
<gene>
    <name evidence="13" type="primary">mlaE</name>
    <name evidence="13" type="ORF">GM160_06850</name>
</gene>
<dbReference type="GO" id="GO:0043190">
    <property type="term" value="C:ATP-binding cassette (ABC) transporter complex"/>
    <property type="evidence" value="ECO:0007669"/>
    <property type="project" value="InterPro"/>
</dbReference>
<evidence type="ECO:0000256" key="10">
    <source>
        <dbReference type="ARBA" id="ARBA00022989"/>
    </source>
</evidence>
<evidence type="ECO:0000256" key="3">
    <source>
        <dbReference type="ARBA" id="ARBA00007556"/>
    </source>
</evidence>
<feature type="transmembrane region" description="Helical" evidence="12">
    <location>
        <begin position="50"/>
        <end position="77"/>
    </location>
</feature>
<evidence type="ECO:0000256" key="9">
    <source>
        <dbReference type="ARBA" id="ARBA00022692"/>
    </source>
</evidence>
<dbReference type="Proteomes" id="UP000427716">
    <property type="component" value="Chromosome"/>
</dbReference>
<evidence type="ECO:0000256" key="6">
    <source>
        <dbReference type="ARBA" id="ARBA00022448"/>
    </source>
</evidence>
<comment type="similarity">
    <text evidence="3 12">Belongs to the MlaE permease family.</text>
</comment>
<dbReference type="KEGG" id="ghl:GM160_06850"/>
<comment type="subunit">
    <text evidence="4">The complex is composed of two ATP-binding proteins (MlaF), two transmembrane proteins (MlaE), two cytoplasmic solute-binding proteins (MlaB) and six periplasmic solute-binding proteins (MlaD).</text>
</comment>
<name>A0A6I6D362_9GAMM</name>
<comment type="subcellular location">
    <subcellularLocation>
        <location evidence="2 12">Cell inner membrane</location>
        <topology evidence="2 12">Multi-pass membrane protein</topology>
    </subcellularLocation>
</comment>
<sequence length="262" mass="27503">MKAVVDAIARLGRLFLDGVQHAGSMALFAVELAWVLIPTWTRPRDILQQVYAAGVLSLVIILVAGGFVGLVLGLQGYNILSNFNASESLGVMVALSLVRELGPVVAALLFAGRAGSAITAEIALMKTTEQLAALEMMAVDPLRRVIGPRFWGAMISVPLLAALFSLVGIVGGYLIGVVVLGVDQASYWGQIREQMEAWDDVGGGAIKSLAFGAVIALISVYEGYRAEPTASGMARATTQTVVLSSLAVLGLDFVMTAFMFGA</sequence>
<dbReference type="PANTHER" id="PTHR30188">
    <property type="entry name" value="ABC TRANSPORTER PERMEASE PROTEIN-RELATED"/>
    <property type="match status" value="1"/>
</dbReference>
<protein>
    <recommendedName>
        <fullName evidence="5">Intermembrane phospholipid transport system permease protein MlaE</fullName>
    </recommendedName>
</protein>
<dbReference type="NCBIfam" id="TIGR00056">
    <property type="entry name" value="MlaE family lipid ABC transporter permease subunit"/>
    <property type="match status" value="1"/>
</dbReference>
<evidence type="ECO:0000256" key="5">
    <source>
        <dbReference type="ARBA" id="ARBA00020857"/>
    </source>
</evidence>
<evidence type="ECO:0000313" key="14">
    <source>
        <dbReference type="Proteomes" id="UP000427716"/>
    </source>
</evidence>
<keyword evidence="7" id="KW-1003">Cell membrane</keyword>
<dbReference type="RefSeq" id="WP_136866898.1">
    <property type="nucleotide sequence ID" value="NZ_CP046415.1"/>
</dbReference>
<dbReference type="InterPro" id="IPR003453">
    <property type="entry name" value="ABC_MlaE_roteobac"/>
</dbReference>
<feature type="transmembrane region" description="Helical" evidence="12">
    <location>
        <begin position="241"/>
        <end position="260"/>
    </location>
</feature>
<keyword evidence="14" id="KW-1185">Reference proteome</keyword>
<evidence type="ECO:0000256" key="1">
    <source>
        <dbReference type="ARBA" id="ARBA00002460"/>
    </source>
</evidence>
<evidence type="ECO:0000256" key="8">
    <source>
        <dbReference type="ARBA" id="ARBA00022519"/>
    </source>
</evidence>
<evidence type="ECO:0000256" key="2">
    <source>
        <dbReference type="ARBA" id="ARBA00004429"/>
    </source>
</evidence>
<keyword evidence="6" id="KW-0813">Transport</keyword>
<keyword evidence="11 12" id="KW-0472">Membrane</keyword>
<feature type="transmembrane region" description="Helical" evidence="12">
    <location>
        <begin position="150"/>
        <end position="181"/>
    </location>
</feature>
<proteinExistence type="inferred from homology"/>
<dbReference type="PANTHER" id="PTHR30188:SF4">
    <property type="entry name" value="PROTEIN TRIGALACTOSYLDIACYLGLYCEROL 1, CHLOROPLASTIC"/>
    <property type="match status" value="1"/>
</dbReference>
<keyword evidence="9 12" id="KW-0812">Transmembrane</keyword>
<dbReference type="AlphaFoldDB" id="A0A6I6D362"/>
<dbReference type="EMBL" id="CP046415">
    <property type="protein sequence ID" value="QGT78637.1"/>
    <property type="molecule type" value="Genomic_DNA"/>
</dbReference>
<feature type="transmembrane region" description="Helical" evidence="12">
    <location>
        <begin position="201"/>
        <end position="221"/>
    </location>
</feature>
<evidence type="ECO:0000256" key="4">
    <source>
        <dbReference type="ARBA" id="ARBA00011380"/>
    </source>
</evidence>
<organism evidence="13 14">
    <name type="scientific">Guyparkeria halophila</name>
    <dbReference type="NCBI Taxonomy" id="47960"/>
    <lineage>
        <taxon>Bacteria</taxon>
        <taxon>Pseudomonadati</taxon>
        <taxon>Pseudomonadota</taxon>
        <taxon>Gammaproteobacteria</taxon>
        <taxon>Chromatiales</taxon>
        <taxon>Thioalkalibacteraceae</taxon>
        <taxon>Guyparkeria</taxon>
    </lineage>
</organism>
<evidence type="ECO:0000256" key="11">
    <source>
        <dbReference type="ARBA" id="ARBA00023136"/>
    </source>
</evidence>
<dbReference type="Pfam" id="PF02405">
    <property type="entry name" value="MlaE"/>
    <property type="match status" value="1"/>
</dbReference>
<evidence type="ECO:0000313" key="13">
    <source>
        <dbReference type="EMBL" id="QGT78637.1"/>
    </source>
</evidence>
<dbReference type="InterPro" id="IPR030802">
    <property type="entry name" value="Permease_MalE"/>
</dbReference>
<evidence type="ECO:0000256" key="7">
    <source>
        <dbReference type="ARBA" id="ARBA00022475"/>
    </source>
</evidence>
<evidence type="ECO:0000256" key="12">
    <source>
        <dbReference type="RuleBase" id="RU362044"/>
    </source>
</evidence>